<organism evidence="2 3">
    <name type="scientific">Branchiostoma belcheri</name>
    <name type="common">Amphioxus</name>
    <dbReference type="NCBI Taxonomy" id="7741"/>
    <lineage>
        <taxon>Eukaryota</taxon>
        <taxon>Metazoa</taxon>
        <taxon>Chordata</taxon>
        <taxon>Cephalochordata</taxon>
        <taxon>Leptocardii</taxon>
        <taxon>Amphioxiformes</taxon>
        <taxon>Branchiostomatidae</taxon>
        <taxon>Branchiostoma</taxon>
    </lineage>
</organism>
<evidence type="ECO:0000313" key="2">
    <source>
        <dbReference type="Proteomes" id="UP000515135"/>
    </source>
</evidence>
<dbReference type="OrthoDB" id="10229878at2759"/>
<dbReference type="Proteomes" id="UP000515135">
    <property type="component" value="Unplaced"/>
</dbReference>
<dbReference type="AlphaFoldDB" id="A0A6P4YTU8"/>
<evidence type="ECO:0000313" key="3">
    <source>
        <dbReference type="RefSeq" id="XP_019622067.1"/>
    </source>
</evidence>
<accession>A0A6P4YTU8</accession>
<feature type="compositionally biased region" description="Acidic residues" evidence="1">
    <location>
        <begin position="109"/>
        <end position="138"/>
    </location>
</feature>
<feature type="region of interest" description="Disordered" evidence="1">
    <location>
        <begin position="49"/>
        <end position="85"/>
    </location>
</feature>
<keyword evidence="2" id="KW-1185">Reference proteome</keyword>
<dbReference type="GeneID" id="109468251"/>
<dbReference type="KEGG" id="bbel:109468251"/>
<feature type="region of interest" description="Disordered" evidence="1">
    <location>
        <begin position="109"/>
        <end position="147"/>
    </location>
</feature>
<name>A0A6P4YTU8_BRABE</name>
<gene>
    <name evidence="3" type="primary">LOC109468251</name>
</gene>
<reference evidence="3" key="1">
    <citation type="submission" date="2025-08" db="UniProtKB">
        <authorList>
            <consortium name="RefSeq"/>
        </authorList>
    </citation>
    <scope>IDENTIFICATION</scope>
    <source>
        <tissue evidence="3">Gonad</tissue>
    </source>
</reference>
<evidence type="ECO:0000256" key="1">
    <source>
        <dbReference type="SAM" id="MobiDB-lite"/>
    </source>
</evidence>
<protein>
    <submittedName>
        <fullName evidence="3">Uncharacterized protein LOC109468251</fullName>
    </submittedName>
</protein>
<dbReference type="RefSeq" id="XP_019622067.1">
    <property type="nucleotide sequence ID" value="XM_019766508.1"/>
</dbReference>
<proteinExistence type="predicted"/>
<sequence>MPRKRNTEIRRNSRGNPWCAHCGDYVSNSTYYAHVRAHGAEVCNGISESAGLEKKQRLAVTQETSQEDEPTDDPVPGPSRVNTELNDADLEIYYHEDQHVSLDEGDELEGVEELQDEDETDVEEVEIDSEESHEEDEEDRHFATGLS</sequence>